<dbReference type="SUPFAM" id="SSF100950">
    <property type="entry name" value="NagB/RpiA/CoA transferase-like"/>
    <property type="match status" value="1"/>
</dbReference>
<feature type="compositionally biased region" description="Basic residues" evidence="5">
    <location>
        <begin position="12"/>
        <end position="21"/>
    </location>
</feature>
<evidence type="ECO:0000256" key="4">
    <source>
        <dbReference type="RuleBase" id="RU361279"/>
    </source>
</evidence>
<gene>
    <name evidence="6" type="ORF">ACFFHW_05760</name>
</gene>
<dbReference type="EMBL" id="JBHLVX010000020">
    <property type="protein sequence ID" value="MFC0267505.1"/>
    <property type="molecule type" value="Genomic_DNA"/>
</dbReference>
<sequence>MSVRCALPAGHSRLRRRRPRATRYTPPLQRFPLSTTNATAAEPLQPDPHAVDARQQLRRQLRRRRRELDVRAQRRAALMLARRLMRLAELRRARRVALYLPEGGEIDPRPLIDWLHQRGAEIYLPVLRPLVENRLWFVRLMADTQMTLNRFQIAEPSLRQSAARHRRVRPEMLDVVLMPLVGFDRQGHRLGMGGGFYDRTFAFKRYRSTRPVLIGVAHACQQVSALPAQPWDVGLDLIASDREVLRVDD</sequence>
<keyword evidence="2 4" id="KW-0547">Nucleotide-binding</keyword>
<dbReference type="EC" id="6.3.3.2" evidence="4"/>
<reference evidence="6 7" key="1">
    <citation type="submission" date="2024-09" db="EMBL/GenBank/DDBJ databases">
        <authorList>
            <person name="Sun Q."/>
            <person name="Mori K."/>
        </authorList>
    </citation>
    <scope>NUCLEOTIDE SEQUENCE [LARGE SCALE GENOMIC DNA]</scope>
    <source>
        <strain evidence="6 7">CCM 7415</strain>
    </source>
</reference>
<comment type="similarity">
    <text evidence="1 4">Belongs to the 5-formyltetrahydrofolate cyclo-ligase family.</text>
</comment>
<evidence type="ECO:0000256" key="2">
    <source>
        <dbReference type="ARBA" id="ARBA00022741"/>
    </source>
</evidence>
<feature type="region of interest" description="Disordered" evidence="5">
    <location>
        <begin position="1"/>
        <end position="53"/>
    </location>
</feature>
<evidence type="ECO:0000313" key="7">
    <source>
        <dbReference type="Proteomes" id="UP001589814"/>
    </source>
</evidence>
<keyword evidence="4" id="KW-0479">Metal-binding</keyword>
<evidence type="ECO:0000256" key="3">
    <source>
        <dbReference type="ARBA" id="ARBA00022840"/>
    </source>
</evidence>
<comment type="catalytic activity">
    <reaction evidence="4">
        <text>(6S)-5-formyl-5,6,7,8-tetrahydrofolate + ATP = (6R)-5,10-methenyltetrahydrofolate + ADP + phosphate</text>
        <dbReference type="Rhea" id="RHEA:10488"/>
        <dbReference type="ChEBI" id="CHEBI:30616"/>
        <dbReference type="ChEBI" id="CHEBI:43474"/>
        <dbReference type="ChEBI" id="CHEBI:57455"/>
        <dbReference type="ChEBI" id="CHEBI:57457"/>
        <dbReference type="ChEBI" id="CHEBI:456216"/>
        <dbReference type="EC" id="6.3.3.2"/>
    </reaction>
</comment>
<dbReference type="PANTHER" id="PTHR23407">
    <property type="entry name" value="ATPASE INHIBITOR/5-FORMYLTETRAHYDROFOLATE CYCLO-LIGASE"/>
    <property type="match status" value="1"/>
</dbReference>
<keyword evidence="3 4" id="KW-0067">ATP-binding</keyword>
<protein>
    <recommendedName>
        <fullName evidence="4">5-formyltetrahydrofolate cyclo-ligase</fullName>
        <ecNumber evidence="4">6.3.3.2</ecNumber>
    </recommendedName>
</protein>
<evidence type="ECO:0000256" key="1">
    <source>
        <dbReference type="ARBA" id="ARBA00010638"/>
    </source>
</evidence>
<dbReference type="Gene3D" id="3.40.50.10420">
    <property type="entry name" value="NagB/RpiA/CoA transferase-like"/>
    <property type="match status" value="1"/>
</dbReference>
<dbReference type="Pfam" id="PF01812">
    <property type="entry name" value="5-FTHF_cyc-lig"/>
    <property type="match status" value="1"/>
</dbReference>
<evidence type="ECO:0000256" key="5">
    <source>
        <dbReference type="SAM" id="MobiDB-lite"/>
    </source>
</evidence>
<dbReference type="InterPro" id="IPR002698">
    <property type="entry name" value="FTHF_cligase"/>
</dbReference>
<dbReference type="InterPro" id="IPR024185">
    <property type="entry name" value="FTHF_cligase-like_sf"/>
</dbReference>
<keyword evidence="4" id="KW-0460">Magnesium</keyword>
<proteinExistence type="inferred from homology"/>
<organism evidence="6 7">
    <name type="scientific">Kushneria aurantia</name>
    <dbReference type="NCBI Taxonomy" id="504092"/>
    <lineage>
        <taxon>Bacteria</taxon>
        <taxon>Pseudomonadati</taxon>
        <taxon>Pseudomonadota</taxon>
        <taxon>Gammaproteobacteria</taxon>
        <taxon>Oceanospirillales</taxon>
        <taxon>Halomonadaceae</taxon>
        <taxon>Kushneria</taxon>
    </lineage>
</organism>
<keyword evidence="6" id="KW-0436">Ligase</keyword>
<evidence type="ECO:0000313" key="6">
    <source>
        <dbReference type="EMBL" id="MFC0267505.1"/>
    </source>
</evidence>
<name>A0ABV6G1Q8_9GAMM</name>
<dbReference type="NCBIfam" id="TIGR02727">
    <property type="entry name" value="MTHFS_bact"/>
    <property type="match status" value="1"/>
</dbReference>
<dbReference type="InterPro" id="IPR037171">
    <property type="entry name" value="NagB/RpiA_transferase-like"/>
</dbReference>
<comment type="cofactor">
    <cofactor evidence="4">
        <name>Mg(2+)</name>
        <dbReference type="ChEBI" id="CHEBI:18420"/>
    </cofactor>
</comment>
<keyword evidence="7" id="KW-1185">Reference proteome</keyword>
<dbReference type="Proteomes" id="UP001589814">
    <property type="component" value="Unassembled WGS sequence"/>
</dbReference>
<comment type="caution">
    <text evidence="6">The sequence shown here is derived from an EMBL/GenBank/DDBJ whole genome shotgun (WGS) entry which is preliminary data.</text>
</comment>
<dbReference type="PANTHER" id="PTHR23407:SF1">
    <property type="entry name" value="5-FORMYLTETRAHYDROFOLATE CYCLO-LIGASE"/>
    <property type="match status" value="1"/>
</dbReference>
<dbReference type="GO" id="GO:0030272">
    <property type="term" value="F:5-formyltetrahydrofolate cyclo-ligase activity"/>
    <property type="evidence" value="ECO:0007669"/>
    <property type="project" value="UniProtKB-EC"/>
</dbReference>
<accession>A0ABV6G1Q8</accession>
<dbReference type="RefSeq" id="WP_019950401.1">
    <property type="nucleotide sequence ID" value="NZ_JBHLVX010000020.1"/>
</dbReference>